<organism evidence="1">
    <name type="scientific">bioreactor metagenome</name>
    <dbReference type="NCBI Taxonomy" id="1076179"/>
    <lineage>
        <taxon>unclassified sequences</taxon>
        <taxon>metagenomes</taxon>
        <taxon>ecological metagenomes</taxon>
    </lineage>
</organism>
<dbReference type="AlphaFoldDB" id="A0A645DB67"/>
<reference evidence="1" key="1">
    <citation type="submission" date="2019-08" db="EMBL/GenBank/DDBJ databases">
        <authorList>
            <person name="Kucharzyk K."/>
            <person name="Murdoch R.W."/>
            <person name="Higgins S."/>
            <person name="Loffler F."/>
        </authorList>
    </citation>
    <scope>NUCLEOTIDE SEQUENCE</scope>
</reference>
<dbReference type="EMBL" id="VSSQ01034553">
    <property type="protein sequence ID" value="MPM86541.1"/>
    <property type="molecule type" value="Genomic_DNA"/>
</dbReference>
<sequence>MNELVALIVKKTGINEATALTIVTIVVDFISKKLPAPFGTQVKALLSNDQAVSQAENLLGGLADMIEKEVSTSKKSSKKK</sequence>
<gene>
    <name evidence="1" type="ORF">SDC9_133630</name>
</gene>
<comment type="caution">
    <text evidence="1">The sequence shown here is derived from an EMBL/GenBank/DDBJ whole genome shotgun (WGS) entry which is preliminary data.</text>
</comment>
<evidence type="ECO:0000313" key="1">
    <source>
        <dbReference type="EMBL" id="MPM86541.1"/>
    </source>
</evidence>
<accession>A0A645DB67</accession>
<name>A0A645DB67_9ZZZZ</name>
<proteinExistence type="predicted"/>
<protein>
    <submittedName>
        <fullName evidence="1">Uncharacterized protein</fullName>
    </submittedName>
</protein>